<dbReference type="InterPro" id="IPR036770">
    <property type="entry name" value="Ankyrin_rpt-contain_sf"/>
</dbReference>
<evidence type="ECO:0000256" key="12">
    <source>
        <dbReference type="PROSITE-ProRule" id="PRU00023"/>
    </source>
</evidence>
<dbReference type="PANTHER" id="PTHR24166:SF48">
    <property type="entry name" value="PROTEIN VAPYRIN"/>
    <property type="match status" value="1"/>
</dbReference>
<dbReference type="PROSITE" id="PS50297">
    <property type="entry name" value="ANK_REP_REGION"/>
    <property type="match status" value="5"/>
</dbReference>
<dbReference type="GO" id="GO:0005576">
    <property type="term" value="C:extracellular region"/>
    <property type="evidence" value="ECO:0007669"/>
    <property type="project" value="UniProtKB-SubCell"/>
</dbReference>
<keyword evidence="4" id="KW-0964">Secreted</keyword>
<dbReference type="Proteomes" id="UP000499080">
    <property type="component" value="Unassembled WGS sequence"/>
</dbReference>
<dbReference type="SMART" id="SM00248">
    <property type="entry name" value="ANK"/>
    <property type="match status" value="6"/>
</dbReference>
<keyword evidence="6" id="KW-0800">Toxin</keyword>
<dbReference type="InterPro" id="IPR050889">
    <property type="entry name" value="Dendritic_Spine_Reg/Scaffold"/>
</dbReference>
<dbReference type="PANTHER" id="PTHR24166">
    <property type="entry name" value="ROLLING PEBBLES, ISOFORM B"/>
    <property type="match status" value="1"/>
</dbReference>
<keyword evidence="5" id="KW-1052">Target cell membrane</keyword>
<dbReference type="GO" id="GO:0044218">
    <property type="term" value="C:other organism cell membrane"/>
    <property type="evidence" value="ECO:0007669"/>
    <property type="project" value="UniProtKB-KW"/>
</dbReference>
<accession>A0A4Y2IL62</accession>
<proteinExistence type="predicted"/>
<feature type="repeat" description="ANK" evidence="12">
    <location>
        <begin position="148"/>
        <end position="180"/>
    </location>
</feature>
<evidence type="ECO:0000256" key="10">
    <source>
        <dbReference type="ARBA" id="ARBA00023043"/>
    </source>
</evidence>
<evidence type="ECO:0000313" key="13">
    <source>
        <dbReference type="EMBL" id="GBM78340.1"/>
    </source>
</evidence>
<evidence type="ECO:0000256" key="4">
    <source>
        <dbReference type="ARBA" id="ARBA00022525"/>
    </source>
</evidence>
<feature type="repeat" description="ANK" evidence="12">
    <location>
        <begin position="115"/>
        <end position="147"/>
    </location>
</feature>
<dbReference type="GO" id="GO:0044231">
    <property type="term" value="C:host cell presynaptic membrane"/>
    <property type="evidence" value="ECO:0007669"/>
    <property type="project" value="UniProtKB-KW"/>
</dbReference>
<gene>
    <name evidence="13" type="primary">ANK3_2</name>
    <name evidence="13" type="ORF">AVEN_27937_1</name>
</gene>
<evidence type="ECO:0000256" key="11">
    <source>
        <dbReference type="ARBA" id="ARBA00023298"/>
    </source>
</evidence>
<evidence type="ECO:0000313" key="14">
    <source>
        <dbReference type="Proteomes" id="UP000499080"/>
    </source>
</evidence>
<evidence type="ECO:0000256" key="9">
    <source>
        <dbReference type="ARBA" id="ARBA00023028"/>
    </source>
</evidence>
<keyword evidence="11" id="KW-1053">Target membrane</keyword>
<keyword evidence="7" id="KW-0528">Neurotoxin</keyword>
<name>A0A4Y2IL62_ARAVE</name>
<dbReference type="GO" id="GO:0090729">
    <property type="term" value="F:toxin activity"/>
    <property type="evidence" value="ECO:0007669"/>
    <property type="project" value="UniProtKB-KW"/>
</dbReference>
<keyword evidence="8" id="KW-0677">Repeat</keyword>
<dbReference type="SUPFAM" id="SSF48403">
    <property type="entry name" value="Ankyrin repeat"/>
    <property type="match status" value="1"/>
</dbReference>
<keyword evidence="3" id="KW-0268">Exocytosis</keyword>
<dbReference type="OrthoDB" id="194358at2759"/>
<protein>
    <submittedName>
        <fullName evidence="13">Ankyrin-3</fullName>
    </submittedName>
</protein>
<dbReference type="InterPro" id="IPR002110">
    <property type="entry name" value="Ankyrin_rpt"/>
</dbReference>
<evidence type="ECO:0000256" key="1">
    <source>
        <dbReference type="ARBA" id="ARBA00004175"/>
    </source>
</evidence>
<sequence>MEESPVRAPQTNAGDECESFEKPMHKAVITGDLGLFDLKKSVNEVENGQTPLHLSIIKGNTNAAKILITLGANLNTLNKDGYAALHLAVLYDRVALIEDLTDEEIESDVDVMDRDGNTALHIAALMNNANAIKALLEKDADIDVLNEEGNSPLHLAVLRNHIIAVRELLREGADTDLLNAEGNSPLHVAVLTNNVILLDALLGEGADIDISNAQEYSPLHLAVLKENVDLVSKLIREGADAGVENAEGESALRMAVNQGNLDVIRFGRQLFLITSVTNQRSGRAIIIATVDLQATQRLQTTAKRKSKIQVLEKVRLGKFQLEELKPPEILGEQNVKVCNNNDVAVDKNTPSSSTLKQDPGGGGSLVAEAGIGNWRMRRANSIQVKTFFCLYGVDVWRRCSPHH</sequence>
<keyword evidence="10 12" id="KW-0040">ANK repeat</keyword>
<dbReference type="EMBL" id="BGPR01002747">
    <property type="protein sequence ID" value="GBM78340.1"/>
    <property type="molecule type" value="Genomic_DNA"/>
</dbReference>
<evidence type="ECO:0000256" key="3">
    <source>
        <dbReference type="ARBA" id="ARBA00022483"/>
    </source>
</evidence>
<dbReference type="AlphaFoldDB" id="A0A4Y2IL62"/>
<dbReference type="GO" id="GO:0006887">
    <property type="term" value="P:exocytosis"/>
    <property type="evidence" value="ECO:0007669"/>
    <property type="project" value="UniProtKB-KW"/>
</dbReference>
<evidence type="ECO:0000256" key="6">
    <source>
        <dbReference type="ARBA" id="ARBA00022656"/>
    </source>
</evidence>
<keyword evidence="14" id="KW-1185">Reference proteome</keyword>
<evidence type="ECO:0000256" key="2">
    <source>
        <dbReference type="ARBA" id="ARBA00004613"/>
    </source>
</evidence>
<dbReference type="Pfam" id="PF12796">
    <property type="entry name" value="Ank_2"/>
    <property type="match status" value="3"/>
</dbReference>
<organism evidence="13 14">
    <name type="scientific">Araneus ventricosus</name>
    <name type="common">Orbweaver spider</name>
    <name type="synonym">Epeira ventricosa</name>
    <dbReference type="NCBI Taxonomy" id="182803"/>
    <lineage>
        <taxon>Eukaryota</taxon>
        <taxon>Metazoa</taxon>
        <taxon>Ecdysozoa</taxon>
        <taxon>Arthropoda</taxon>
        <taxon>Chelicerata</taxon>
        <taxon>Arachnida</taxon>
        <taxon>Araneae</taxon>
        <taxon>Araneomorphae</taxon>
        <taxon>Entelegynae</taxon>
        <taxon>Araneoidea</taxon>
        <taxon>Araneidae</taxon>
        <taxon>Araneus</taxon>
    </lineage>
</organism>
<comment type="caution">
    <text evidence="13">The sequence shown here is derived from an EMBL/GenBank/DDBJ whole genome shotgun (WGS) entry which is preliminary data.</text>
</comment>
<keyword evidence="11" id="KW-0472">Membrane</keyword>
<evidence type="ECO:0000256" key="7">
    <source>
        <dbReference type="ARBA" id="ARBA00022699"/>
    </source>
</evidence>
<dbReference type="PROSITE" id="PS50088">
    <property type="entry name" value="ANK_REPEAT"/>
    <property type="match status" value="5"/>
</dbReference>
<evidence type="ECO:0000256" key="5">
    <source>
        <dbReference type="ARBA" id="ARBA00022537"/>
    </source>
</evidence>
<comment type="subcellular location">
    <subcellularLocation>
        <location evidence="2">Secreted</location>
    </subcellularLocation>
    <subcellularLocation>
        <location evidence="1">Target cell membrane</location>
    </subcellularLocation>
</comment>
<reference evidence="13 14" key="1">
    <citation type="journal article" date="2019" name="Sci. Rep.">
        <title>Orb-weaving spider Araneus ventricosus genome elucidates the spidroin gene catalogue.</title>
        <authorList>
            <person name="Kono N."/>
            <person name="Nakamura H."/>
            <person name="Ohtoshi R."/>
            <person name="Moran D.A.P."/>
            <person name="Shinohara A."/>
            <person name="Yoshida Y."/>
            <person name="Fujiwara M."/>
            <person name="Mori M."/>
            <person name="Tomita M."/>
            <person name="Arakawa K."/>
        </authorList>
    </citation>
    <scope>NUCLEOTIDE SEQUENCE [LARGE SCALE GENOMIC DNA]</scope>
</reference>
<keyword evidence="9" id="KW-0638">Presynaptic neurotoxin</keyword>
<feature type="repeat" description="ANK" evidence="12">
    <location>
        <begin position="47"/>
        <end position="79"/>
    </location>
</feature>
<feature type="repeat" description="ANK" evidence="12">
    <location>
        <begin position="181"/>
        <end position="213"/>
    </location>
</feature>
<evidence type="ECO:0000256" key="8">
    <source>
        <dbReference type="ARBA" id="ARBA00022737"/>
    </source>
</evidence>
<feature type="repeat" description="ANK" evidence="12">
    <location>
        <begin position="214"/>
        <end position="246"/>
    </location>
</feature>
<dbReference type="Gene3D" id="1.25.40.20">
    <property type="entry name" value="Ankyrin repeat-containing domain"/>
    <property type="match status" value="3"/>
</dbReference>